<evidence type="ECO:0000313" key="3">
    <source>
        <dbReference type="EMBL" id="WMS88637.1"/>
    </source>
</evidence>
<dbReference type="InterPro" id="IPR051781">
    <property type="entry name" value="Metallo-dep_Hydrolase"/>
</dbReference>
<proteinExistence type="predicted"/>
<dbReference type="AlphaFoldDB" id="A0AA51RW09"/>
<evidence type="ECO:0000256" key="1">
    <source>
        <dbReference type="SAM" id="SignalP"/>
    </source>
</evidence>
<dbReference type="GO" id="GO:0016810">
    <property type="term" value="F:hydrolase activity, acting on carbon-nitrogen (but not peptide) bonds"/>
    <property type="evidence" value="ECO:0007669"/>
    <property type="project" value="InterPro"/>
</dbReference>
<dbReference type="Pfam" id="PF01979">
    <property type="entry name" value="Amidohydro_1"/>
    <property type="match status" value="2"/>
</dbReference>
<dbReference type="SUPFAM" id="SSF51338">
    <property type="entry name" value="Composite domain of metallo-dependent hydrolases"/>
    <property type="match status" value="2"/>
</dbReference>
<dbReference type="InterPro" id="IPR011059">
    <property type="entry name" value="Metal-dep_hydrolase_composite"/>
</dbReference>
<dbReference type="Proteomes" id="UP001239782">
    <property type="component" value="Chromosome"/>
</dbReference>
<feature type="chain" id="PRO_5041419992" evidence="1">
    <location>
        <begin position="24"/>
        <end position="1048"/>
    </location>
</feature>
<dbReference type="RefSeq" id="WP_309203855.1">
    <property type="nucleotide sequence ID" value="NZ_CP133548.1"/>
</dbReference>
<evidence type="ECO:0000259" key="2">
    <source>
        <dbReference type="Pfam" id="PF01979"/>
    </source>
</evidence>
<accession>A0AA51RW09</accession>
<dbReference type="Gene3D" id="2.30.40.10">
    <property type="entry name" value="Urease, subunit C, domain 1"/>
    <property type="match status" value="1"/>
</dbReference>
<dbReference type="SUPFAM" id="SSF51556">
    <property type="entry name" value="Metallo-dependent hydrolases"/>
    <property type="match status" value="1"/>
</dbReference>
<dbReference type="EMBL" id="CP133548">
    <property type="protein sequence ID" value="WMS88637.1"/>
    <property type="molecule type" value="Genomic_DNA"/>
</dbReference>
<organism evidence="3 4">
    <name type="scientific">Pleionea litopenaei</name>
    <dbReference type="NCBI Taxonomy" id="3070815"/>
    <lineage>
        <taxon>Bacteria</taxon>
        <taxon>Pseudomonadati</taxon>
        <taxon>Pseudomonadota</taxon>
        <taxon>Gammaproteobacteria</taxon>
        <taxon>Oceanospirillales</taxon>
        <taxon>Pleioneaceae</taxon>
        <taxon>Pleionea</taxon>
    </lineage>
</organism>
<gene>
    <name evidence="3" type="ORF">Q9312_06910</name>
</gene>
<dbReference type="InterPro" id="IPR032466">
    <property type="entry name" value="Metal_Hydrolase"/>
</dbReference>
<dbReference type="Gene3D" id="3.20.20.140">
    <property type="entry name" value="Metal-dependent hydrolases"/>
    <property type="match status" value="2"/>
</dbReference>
<evidence type="ECO:0000313" key="4">
    <source>
        <dbReference type="Proteomes" id="UP001239782"/>
    </source>
</evidence>
<feature type="signal peptide" evidence="1">
    <location>
        <begin position="1"/>
        <end position="23"/>
    </location>
</feature>
<protein>
    <submittedName>
        <fullName evidence="3">Amidohydrolase family protein</fullName>
    </submittedName>
</protein>
<keyword evidence="1" id="KW-0732">Signal</keyword>
<feature type="domain" description="Amidohydrolase-related" evidence="2">
    <location>
        <begin position="878"/>
        <end position="962"/>
    </location>
</feature>
<dbReference type="CDD" id="cd01309">
    <property type="entry name" value="Met_dep_hydrolase_C"/>
    <property type="match status" value="1"/>
</dbReference>
<dbReference type="PANTHER" id="PTHR43135">
    <property type="entry name" value="ALPHA-D-RIBOSE 1-METHYLPHOSPHONATE 5-TRIPHOSPHATE DIPHOSPHATASE"/>
    <property type="match status" value="1"/>
</dbReference>
<dbReference type="KEGG" id="plei:Q9312_06910"/>
<keyword evidence="4" id="KW-1185">Reference proteome</keyword>
<feature type="domain" description="Amidohydrolase-related" evidence="2">
    <location>
        <begin position="366"/>
        <end position="433"/>
    </location>
</feature>
<dbReference type="InterPro" id="IPR006680">
    <property type="entry name" value="Amidohydro-rel"/>
</dbReference>
<dbReference type="PANTHER" id="PTHR43135:SF3">
    <property type="entry name" value="ALPHA-D-RIBOSE 1-METHYLPHOSPHONATE 5-TRIPHOSPHATE DIPHOSPHATASE"/>
    <property type="match status" value="1"/>
</dbReference>
<reference evidence="3 4" key="1">
    <citation type="submission" date="2023-08" db="EMBL/GenBank/DDBJ databases">
        <title>Pleionea litopenaei sp. nov., isolated from stomach of juvenile Litopenaeus vannamei.</title>
        <authorList>
            <person name="Rho A.M."/>
            <person name="Hwang C.Y."/>
        </authorList>
    </citation>
    <scope>NUCLEOTIDE SEQUENCE [LARGE SCALE GENOMIC DNA]</scope>
    <source>
        <strain evidence="3 4">HL-JVS1</strain>
    </source>
</reference>
<name>A0AA51RW09_9GAMM</name>
<sequence length="1048" mass="116021">MKKLSLSGIAATMAALICQTSIADQTSHVYGIHDRSINKVAFTNATIFTQPGSKISNATLIIDNGRIVSVKENGAVPKDAKVVDLSGHTVYPGFIDPYSDYVFGAAKTEFRWGEPPQYEGKREGGNAWNEAIHSEIDWVNNFKADGKAAKSYIDNGFTAVQTAKLDGIFQGQGVTVSLNDDIANDLIYRANARHFASFNKGSSKQNYPSSLMGSIALIRQTLSDAKWYQSAKGKTDHLITGEPVEYNAALEELNELNQSGVIFNAEDSLSTLRADQLFDQYQLDVTYIADGLEYARISDIKKVNATFVVPFNFPEKPDVSSFESQLDTSLAELRHWERAPSNPATLAANKIPFAFTHFGLPKKNQFWSNVRNAVKHGLSEKDALAALTTVPAKIAGIDKVAGSIAPGKYADFVITDGNLFEKASIKSVYLMGKEQSLKPINPNDFSGQYGIEVVGQSLTLSLNQEGEKISGELIKKSESEEENTNIKFKAELSAKEQLQFSADLSDLDLAGTYRFSARLNNNGLAVAMTTPDLGRASIQANRLDEQSTEKEKEKDQTSDAISYIGKTTYPNRAFGLTAQPQQQNLHIKNATVWTSEKEGRLDNTDILIRNGKIRDIGKNLSTPSGYTVIDATGKHVTAGIIDEHSHIAISKGVNEGSDAITAEVRIGDVLNPEDINIYRAMAGGTTTAQLLHGSANPIGGQAQVIKLRWGENAAGLKFDKAPPSIKFALGENVKQSNWGDKYTIRYPQTRMGVETIVRDAFIRAKEYKQSFEEFDDLSRSEQKRTAPPRRNYRLDTLNEILDRQRFVHSHSYVASEILSLIKIAEDFDFTIQTFTHILEGYKVADEMAKHGASASTFADWWAYKFEVYDAIPGNTCLMMKNGVNVSVNSDSGDLIRRLNTEAAKSINYCDMKPEDAIKMVTINPAKQLKIDQYTGSLKEGKDADLVIWNGNPLSIYSKVEQTWIDGRNYFNRELDEQQRIAMAKEKSALIQKALGSNKAQSKGQASEKTQQQYLLKDNTVWHCEDNFDFWRWQSAEQTSAATSHQGVH</sequence>